<dbReference type="EMBL" id="CP053586">
    <property type="protein sequence ID" value="WNZ21395.1"/>
    <property type="molecule type" value="Genomic_DNA"/>
</dbReference>
<feature type="chain" id="PRO_5041741050" evidence="2">
    <location>
        <begin position="22"/>
        <end position="86"/>
    </location>
</feature>
<evidence type="ECO:0000313" key="3">
    <source>
        <dbReference type="EMBL" id="WNZ21395.1"/>
    </source>
</evidence>
<feature type="signal peptide" evidence="2">
    <location>
        <begin position="1"/>
        <end position="21"/>
    </location>
</feature>
<evidence type="ECO:0000256" key="2">
    <source>
        <dbReference type="SAM" id="SignalP"/>
    </source>
</evidence>
<organism evidence="3">
    <name type="scientific">Leptolyngbya sp. NK1-12</name>
    <dbReference type="NCBI Taxonomy" id="2547451"/>
    <lineage>
        <taxon>Bacteria</taxon>
        <taxon>Bacillati</taxon>
        <taxon>Cyanobacteriota</taxon>
        <taxon>Cyanophyceae</taxon>
        <taxon>Leptolyngbyales</taxon>
        <taxon>Leptolyngbyaceae</taxon>
        <taxon>Leptolyngbya group</taxon>
        <taxon>Leptolyngbya</taxon>
    </lineage>
</organism>
<accession>A0AA96WBC1</accession>
<sequence>MRVFYQSFGLRFSAASSPLTARLIFLAPWGQCARVEAPHTPPPTPHISRLTPHPPRPTPHALLPTPYPPHPSPPIPCPVGNRWSFE</sequence>
<feature type="region of interest" description="Disordered" evidence="1">
    <location>
        <begin position="36"/>
        <end position="86"/>
    </location>
</feature>
<proteinExistence type="predicted"/>
<reference evidence="3" key="1">
    <citation type="submission" date="2020-05" db="EMBL/GenBank/DDBJ databases">
        <authorList>
            <person name="Zhu T."/>
            <person name="Keshari N."/>
            <person name="Lu X."/>
        </authorList>
    </citation>
    <scope>NUCLEOTIDE SEQUENCE</scope>
    <source>
        <strain evidence="3">NK1-12</strain>
    </source>
</reference>
<protein>
    <submittedName>
        <fullName evidence="3">Uncharacterized protein</fullName>
    </submittedName>
</protein>
<feature type="compositionally biased region" description="Pro residues" evidence="1">
    <location>
        <begin position="65"/>
        <end position="77"/>
    </location>
</feature>
<evidence type="ECO:0000256" key="1">
    <source>
        <dbReference type="SAM" id="MobiDB-lite"/>
    </source>
</evidence>
<dbReference type="AlphaFoldDB" id="A0AA96WBC1"/>
<keyword evidence="2" id="KW-0732">Signal</keyword>
<dbReference type="RefSeq" id="WP_316430969.1">
    <property type="nucleotide sequence ID" value="NZ_CP053586.1"/>
</dbReference>
<name>A0AA96WBC1_9CYAN</name>
<gene>
    <name evidence="3" type="ORF">HJG54_20180</name>
</gene>